<dbReference type="AlphaFoldDB" id="A0A9Q5ZA02"/>
<sequence>MKVRVKQDCGKSCPGDHITRYYKRGQVIRMDFEASHYPGKPYTKGTLGWMSEREKQGTEDPVHQRWAFWSNSDIDFALIFGPEDIDTLYLSVSERNQLPPETINSATFEIVVE</sequence>
<reference evidence="1 2" key="1">
    <citation type="submission" date="2015-02" db="EMBL/GenBank/DDBJ databases">
        <title>Nostoc linckia genome annotation.</title>
        <authorList>
            <person name="Zhou Z."/>
        </authorList>
    </citation>
    <scope>NUCLEOTIDE SEQUENCE [LARGE SCALE GENOMIC DNA]</scope>
    <source>
        <strain evidence="2">z8</strain>
    </source>
</reference>
<dbReference type="Proteomes" id="UP000222310">
    <property type="component" value="Unassembled WGS sequence"/>
</dbReference>
<dbReference type="GeneID" id="57094638"/>
<proteinExistence type="predicted"/>
<dbReference type="RefSeq" id="WP_099070427.1">
    <property type="nucleotide sequence ID" value="NZ_LAHD01000065.1"/>
</dbReference>
<name>A0A9Q5ZA02_NOSLI</name>
<protein>
    <submittedName>
        <fullName evidence="1">Uncharacterized protein</fullName>
    </submittedName>
</protein>
<evidence type="ECO:0000313" key="1">
    <source>
        <dbReference type="EMBL" id="PHK01757.1"/>
    </source>
</evidence>
<evidence type="ECO:0000313" key="2">
    <source>
        <dbReference type="Proteomes" id="UP000222310"/>
    </source>
</evidence>
<accession>A0A9Q5ZA02</accession>
<dbReference type="EMBL" id="LAHD01000065">
    <property type="protein sequence ID" value="PHK01757.1"/>
    <property type="molecule type" value="Genomic_DNA"/>
</dbReference>
<organism evidence="1 2">
    <name type="scientific">Nostoc linckia z8</name>
    <dbReference type="NCBI Taxonomy" id="1628746"/>
    <lineage>
        <taxon>Bacteria</taxon>
        <taxon>Bacillati</taxon>
        <taxon>Cyanobacteriota</taxon>
        <taxon>Cyanophyceae</taxon>
        <taxon>Nostocales</taxon>
        <taxon>Nostocaceae</taxon>
        <taxon>Nostoc</taxon>
    </lineage>
</organism>
<gene>
    <name evidence="1" type="ORF">VF08_21090</name>
</gene>
<comment type="caution">
    <text evidence="1">The sequence shown here is derived from an EMBL/GenBank/DDBJ whole genome shotgun (WGS) entry which is preliminary data.</text>
</comment>